<reference evidence="2" key="1">
    <citation type="submission" date="2019-10" db="EMBL/GenBank/DDBJ databases">
        <authorList>
            <consortium name="DOE Joint Genome Institute"/>
            <person name="Kuo A."/>
            <person name="Miyauchi S."/>
            <person name="Kiss E."/>
            <person name="Drula E."/>
            <person name="Kohler A."/>
            <person name="Sanchez-Garcia M."/>
            <person name="Andreopoulos B."/>
            <person name="Barry K.W."/>
            <person name="Bonito G."/>
            <person name="Buee M."/>
            <person name="Carver A."/>
            <person name="Chen C."/>
            <person name="Cichocki N."/>
            <person name="Clum A."/>
            <person name="Culley D."/>
            <person name="Crous P.W."/>
            <person name="Fauchery L."/>
            <person name="Girlanda M."/>
            <person name="Hayes R."/>
            <person name="Keri Z."/>
            <person name="LaButti K."/>
            <person name="Lipzen A."/>
            <person name="Lombard V."/>
            <person name="Magnuson J."/>
            <person name="Maillard F."/>
            <person name="Morin E."/>
            <person name="Murat C."/>
            <person name="Nolan M."/>
            <person name="Ohm R."/>
            <person name="Pangilinan J."/>
            <person name="Pereira M."/>
            <person name="Perotto S."/>
            <person name="Peter M."/>
            <person name="Riley R."/>
            <person name="Sitrit Y."/>
            <person name="Stielow B."/>
            <person name="Szollosi G."/>
            <person name="Zifcakova L."/>
            <person name="Stursova M."/>
            <person name="Spatafora J.W."/>
            <person name="Tedersoo L."/>
            <person name="Vaario L.-M."/>
            <person name="Yamada A."/>
            <person name="Yan M."/>
            <person name="Wang P."/>
            <person name="Xu J."/>
            <person name="Bruns T."/>
            <person name="Baldrian P."/>
            <person name="Vilgalys R."/>
            <person name="Henrissat B."/>
            <person name="Grigoriev I.V."/>
            <person name="Hibbett D."/>
            <person name="Nagy L.G."/>
            <person name="Martin F.M."/>
        </authorList>
    </citation>
    <scope>NUCLEOTIDE SEQUENCE</scope>
    <source>
        <strain evidence="2">BED1</strain>
    </source>
</reference>
<comment type="caution">
    <text evidence="2">The sequence shown here is derived from an EMBL/GenBank/DDBJ whole genome shotgun (WGS) entry which is preliminary data.</text>
</comment>
<dbReference type="Proteomes" id="UP001194468">
    <property type="component" value="Unassembled WGS sequence"/>
</dbReference>
<dbReference type="EMBL" id="WHUW01000068">
    <property type="protein sequence ID" value="KAF8429400.1"/>
    <property type="molecule type" value="Genomic_DNA"/>
</dbReference>
<dbReference type="Gene3D" id="1.25.10.10">
    <property type="entry name" value="Leucine-rich Repeat Variant"/>
    <property type="match status" value="1"/>
</dbReference>
<protein>
    <submittedName>
        <fullName evidence="2">Uncharacterized protein</fullName>
    </submittedName>
</protein>
<dbReference type="SUPFAM" id="SSF48371">
    <property type="entry name" value="ARM repeat"/>
    <property type="match status" value="1"/>
</dbReference>
<proteinExistence type="predicted"/>
<feature type="compositionally biased region" description="Gly residues" evidence="1">
    <location>
        <begin position="166"/>
        <end position="180"/>
    </location>
</feature>
<organism evidence="2 3">
    <name type="scientific">Boletus edulis BED1</name>
    <dbReference type="NCBI Taxonomy" id="1328754"/>
    <lineage>
        <taxon>Eukaryota</taxon>
        <taxon>Fungi</taxon>
        <taxon>Dikarya</taxon>
        <taxon>Basidiomycota</taxon>
        <taxon>Agaricomycotina</taxon>
        <taxon>Agaricomycetes</taxon>
        <taxon>Agaricomycetidae</taxon>
        <taxon>Boletales</taxon>
        <taxon>Boletineae</taxon>
        <taxon>Boletaceae</taxon>
        <taxon>Boletoideae</taxon>
        <taxon>Boletus</taxon>
    </lineage>
</organism>
<dbReference type="InterPro" id="IPR016024">
    <property type="entry name" value="ARM-type_fold"/>
</dbReference>
<evidence type="ECO:0000313" key="3">
    <source>
        <dbReference type="Proteomes" id="UP001194468"/>
    </source>
</evidence>
<accession>A0AAD4BHG8</accession>
<reference evidence="2" key="2">
    <citation type="journal article" date="2020" name="Nat. Commun.">
        <title>Large-scale genome sequencing of mycorrhizal fungi provides insights into the early evolution of symbiotic traits.</title>
        <authorList>
            <person name="Miyauchi S."/>
            <person name="Kiss E."/>
            <person name="Kuo A."/>
            <person name="Drula E."/>
            <person name="Kohler A."/>
            <person name="Sanchez-Garcia M."/>
            <person name="Morin E."/>
            <person name="Andreopoulos B."/>
            <person name="Barry K.W."/>
            <person name="Bonito G."/>
            <person name="Buee M."/>
            <person name="Carver A."/>
            <person name="Chen C."/>
            <person name="Cichocki N."/>
            <person name="Clum A."/>
            <person name="Culley D."/>
            <person name="Crous P.W."/>
            <person name="Fauchery L."/>
            <person name="Girlanda M."/>
            <person name="Hayes R.D."/>
            <person name="Keri Z."/>
            <person name="LaButti K."/>
            <person name="Lipzen A."/>
            <person name="Lombard V."/>
            <person name="Magnuson J."/>
            <person name="Maillard F."/>
            <person name="Murat C."/>
            <person name="Nolan M."/>
            <person name="Ohm R.A."/>
            <person name="Pangilinan J."/>
            <person name="Pereira M.F."/>
            <person name="Perotto S."/>
            <person name="Peter M."/>
            <person name="Pfister S."/>
            <person name="Riley R."/>
            <person name="Sitrit Y."/>
            <person name="Stielow J.B."/>
            <person name="Szollosi G."/>
            <person name="Zifcakova L."/>
            <person name="Stursova M."/>
            <person name="Spatafora J.W."/>
            <person name="Tedersoo L."/>
            <person name="Vaario L.M."/>
            <person name="Yamada A."/>
            <person name="Yan M."/>
            <person name="Wang P."/>
            <person name="Xu J."/>
            <person name="Bruns T."/>
            <person name="Baldrian P."/>
            <person name="Vilgalys R."/>
            <person name="Dunand C."/>
            <person name="Henrissat B."/>
            <person name="Grigoriev I.V."/>
            <person name="Hibbett D."/>
            <person name="Nagy L.G."/>
            <person name="Martin F.M."/>
        </authorList>
    </citation>
    <scope>NUCLEOTIDE SEQUENCE</scope>
    <source>
        <strain evidence="2">BED1</strain>
    </source>
</reference>
<sequence length="262" mass="28463">MPPLLNAASAKANVSVYDEEEDGYERDGWETISMDGQIAGIRTSTIDEKCEAFDTIVIHCSVLGGRFGPYFTQSLELTLPALQFYFHEGVREAACRFIPLLTSCGKQSGTLIPPMVTASLSKLIYCIQIETDPSFVASLYKAIADTLRVAGLQNMAEKRKRRSVGNGVGGVAGPGGGGGTTSTDPNPSTPHYIATDEDDRDEIALMEKMEEFTLEDMEKALRMLDGQHPLLIAIASVRKLGCHRYPWEGEEEGLRGPGDVQG</sequence>
<gene>
    <name evidence="2" type="ORF">L210DRAFT_989820</name>
</gene>
<dbReference type="InterPro" id="IPR011989">
    <property type="entry name" value="ARM-like"/>
</dbReference>
<dbReference type="AlphaFoldDB" id="A0AAD4BHG8"/>
<name>A0AAD4BHG8_BOLED</name>
<evidence type="ECO:0000313" key="2">
    <source>
        <dbReference type="EMBL" id="KAF8429400.1"/>
    </source>
</evidence>
<keyword evidence="3" id="KW-1185">Reference proteome</keyword>
<evidence type="ECO:0000256" key="1">
    <source>
        <dbReference type="SAM" id="MobiDB-lite"/>
    </source>
</evidence>
<feature type="region of interest" description="Disordered" evidence="1">
    <location>
        <begin position="160"/>
        <end position="194"/>
    </location>
</feature>